<keyword evidence="7" id="KW-1133">Transmembrane helix</keyword>
<evidence type="ECO:0000313" key="9">
    <source>
        <dbReference type="EMBL" id="SFM04953.1"/>
    </source>
</evidence>
<evidence type="ECO:0000256" key="2">
    <source>
        <dbReference type="ARBA" id="ARBA00022676"/>
    </source>
</evidence>
<accession>A0A1I4MPF9</accession>
<dbReference type="PROSITE" id="PS52018">
    <property type="entry name" value="DART"/>
    <property type="match status" value="1"/>
</dbReference>
<evidence type="ECO:0000259" key="8">
    <source>
        <dbReference type="PROSITE" id="PS52018"/>
    </source>
</evidence>
<protein>
    <recommendedName>
        <fullName evidence="8">DarT domain-containing protein</fullName>
    </recommendedName>
</protein>
<keyword evidence="7" id="KW-0472">Membrane</keyword>
<keyword evidence="4" id="KW-0548">Nucleotidyltransferase</keyword>
<evidence type="ECO:0000256" key="5">
    <source>
        <dbReference type="ARBA" id="ARBA00023125"/>
    </source>
</evidence>
<comment type="similarity">
    <text evidence="6">Belongs to the DarT ADP-ribosyltransferase family.</text>
</comment>
<dbReference type="GO" id="GO:0016779">
    <property type="term" value="F:nucleotidyltransferase activity"/>
    <property type="evidence" value="ECO:0007669"/>
    <property type="project" value="UniProtKB-KW"/>
</dbReference>
<comment type="caution">
    <text evidence="6">Lacks conserved residue(s) required for the propagation of feature annotation.</text>
</comment>
<dbReference type="Pfam" id="PF14487">
    <property type="entry name" value="DarT"/>
    <property type="match status" value="1"/>
</dbReference>
<sequence>MTSKINTYPNLLFIRQAGLLWLNIVGGITYFFEARCELAQLNELDWQAIQAIQWQSCKEGKQAEFLMEGSFPWHWVELIGVHSRQTYQHVMNILKMAQYRPPVTIEPAWYY</sequence>
<dbReference type="InterPro" id="IPR029494">
    <property type="entry name" value="DarT"/>
</dbReference>
<keyword evidence="7" id="KW-0812">Transmembrane</keyword>
<evidence type="ECO:0000256" key="7">
    <source>
        <dbReference type="SAM" id="Phobius"/>
    </source>
</evidence>
<keyword evidence="10" id="KW-1185">Reference proteome</keyword>
<keyword evidence="3" id="KW-0808">Transferase</keyword>
<feature type="transmembrane region" description="Helical" evidence="7">
    <location>
        <begin position="12"/>
        <end position="32"/>
    </location>
</feature>
<evidence type="ECO:0000256" key="1">
    <source>
        <dbReference type="ARBA" id="ARBA00022649"/>
    </source>
</evidence>
<dbReference type="GO" id="GO:0003677">
    <property type="term" value="F:DNA binding"/>
    <property type="evidence" value="ECO:0007669"/>
    <property type="project" value="UniProtKB-UniRule"/>
</dbReference>
<dbReference type="AlphaFoldDB" id="A0A1I4MPF9"/>
<keyword evidence="1 6" id="KW-1277">Toxin-antitoxin system</keyword>
<dbReference type="EMBL" id="FOUF01000005">
    <property type="protein sequence ID" value="SFM04953.1"/>
    <property type="molecule type" value="Genomic_DNA"/>
</dbReference>
<evidence type="ECO:0000256" key="6">
    <source>
        <dbReference type="PROSITE-ProRule" id="PRU01362"/>
    </source>
</evidence>
<evidence type="ECO:0000256" key="3">
    <source>
        <dbReference type="ARBA" id="ARBA00022679"/>
    </source>
</evidence>
<evidence type="ECO:0000256" key="4">
    <source>
        <dbReference type="ARBA" id="ARBA00022695"/>
    </source>
</evidence>
<dbReference type="STRING" id="52442.SAMN05421880_10526"/>
<dbReference type="RefSeq" id="WP_090666647.1">
    <property type="nucleotide sequence ID" value="NZ_FOUF01000005.1"/>
</dbReference>
<proteinExistence type="inferred from homology"/>
<dbReference type="GO" id="GO:0016757">
    <property type="term" value="F:glycosyltransferase activity"/>
    <property type="evidence" value="ECO:0007669"/>
    <property type="project" value="UniProtKB-KW"/>
</dbReference>
<evidence type="ECO:0000313" key="10">
    <source>
        <dbReference type="Proteomes" id="UP000199561"/>
    </source>
</evidence>
<reference evidence="9 10" key="1">
    <citation type="submission" date="2016-10" db="EMBL/GenBank/DDBJ databases">
        <authorList>
            <person name="de Groot N.N."/>
        </authorList>
    </citation>
    <scope>NUCLEOTIDE SEQUENCE [LARGE SCALE GENOMIC DNA]</scope>
    <source>
        <strain evidence="9 10">Nm146</strain>
    </source>
</reference>
<keyword evidence="2" id="KW-0328">Glycosyltransferase</keyword>
<organism evidence="9 10">
    <name type="scientific">Nitrosomonas nitrosa</name>
    <dbReference type="NCBI Taxonomy" id="52442"/>
    <lineage>
        <taxon>Bacteria</taxon>
        <taxon>Pseudomonadati</taxon>
        <taxon>Pseudomonadota</taxon>
        <taxon>Betaproteobacteria</taxon>
        <taxon>Nitrosomonadales</taxon>
        <taxon>Nitrosomonadaceae</taxon>
        <taxon>Nitrosomonas</taxon>
    </lineage>
</organism>
<feature type="domain" description="DarT" evidence="8">
    <location>
        <begin position="1"/>
        <end position="111"/>
    </location>
</feature>
<dbReference type="Proteomes" id="UP000199561">
    <property type="component" value="Unassembled WGS sequence"/>
</dbReference>
<keyword evidence="5 6" id="KW-0238">DNA-binding</keyword>
<name>A0A1I4MPF9_9PROT</name>
<gene>
    <name evidence="9" type="ORF">SAMN05421880_10526</name>
</gene>